<proteinExistence type="predicted"/>
<dbReference type="Proteomes" id="UP001189429">
    <property type="component" value="Unassembled WGS sequence"/>
</dbReference>
<feature type="region of interest" description="Disordered" evidence="1">
    <location>
        <begin position="76"/>
        <end position="124"/>
    </location>
</feature>
<feature type="compositionally biased region" description="Low complexity" evidence="1">
    <location>
        <begin position="18"/>
        <end position="29"/>
    </location>
</feature>
<name>A0ABN9SRY8_9DINO</name>
<sequence length="124" mass="12689">SFGSRRGGADRVLRREPTPTAAPAASTEACGWEKKAPAPWRETATAHHLGSAAASVAAAQEAWATASEALSLRLVPVLDSGRARSPPRSSGKREASAALCESPPPKAAGRGARTRGCPPGARLL</sequence>
<organism evidence="2 3">
    <name type="scientific">Prorocentrum cordatum</name>
    <dbReference type="NCBI Taxonomy" id="2364126"/>
    <lineage>
        <taxon>Eukaryota</taxon>
        <taxon>Sar</taxon>
        <taxon>Alveolata</taxon>
        <taxon>Dinophyceae</taxon>
        <taxon>Prorocentrales</taxon>
        <taxon>Prorocentraceae</taxon>
        <taxon>Prorocentrum</taxon>
    </lineage>
</organism>
<gene>
    <name evidence="2" type="ORF">PCOR1329_LOCUS32083</name>
</gene>
<feature type="compositionally biased region" description="Basic and acidic residues" evidence="1">
    <location>
        <begin position="7"/>
        <end position="17"/>
    </location>
</feature>
<evidence type="ECO:0000313" key="2">
    <source>
        <dbReference type="EMBL" id="CAK0834729.1"/>
    </source>
</evidence>
<feature type="non-terminal residue" evidence="2">
    <location>
        <position position="1"/>
    </location>
</feature>
<evidence type="ECO:0000256" key="1">
    <source>
        <dbReference type="SAM" id="MobiDB-lite"/>
    </source>
</evidence>
<comment type="caution">
    <text evidence="2">The sequence shown here is derived from an EMBL/GenBank/DDBJ whole genome shotgun (WGS) entry which is preliminary data.</text>
</comment>
<dbReference type="EMBL" id="CAUYUJ010012880">
    <property type="protein sequence ID" value="CAK0834729.1"/>
    <property type="molecule type" value="Genomic_DNA"/>
</dbReference>
<accession>A0ABN9SRY8</accession>
<feature type="region of interest" description="Disordered" evidence="1">
    <location>
        <begin position="1"/>
        <end position="39"/>
    </location>
</feature>
<protein>
    <submittedName>
        <fullName evidence="2">Uncharacterized protein</fullName>
    </submittedName>
</protein>
<reference evidence="2" key="1">
    <citation type="submission" date="2023-10" db="EMBL/GenBank/DDBJ databases">
        <authorList>
            <person name="Chen Y."/>
            <person name="Shah S."/>
            <person name="Dougan E. K."/>
            <person name="Thang M."/>
            <person name="Chan C."/>
        </authorList>
    </citation>
    <scope>NUCLEOTIDE SEQUENCE [LARGE SCALE GENOMIC DNA]</scope>
</reference>
<keyword evidence="3" id="KW-1185">Reference proteome</keyword>
<evidence type="ECO:0000313" key="3">
    <source>
        <dbReference type="Proteomes" id="UP001189429"/>
    </source>
</evidence>